<evidence type="ECO:0000313" key="3">
    <source>
        <dbReference type="Proteomes" id="UP001189429"/>
    </source>
</evidence>
<gene>
    <name evidence="2" type="ORF">PCOR1329_LOCUS58846</name>
</gene>
<reference evidence="2" key="1">
    <citation type="submission" date="2023-10" db="EMBL/GenBank/DDBJ databases">
        <authorList>
            <person name="Chen Y."/>
            <person name="Shah S."/>
            <person name="Dougan E. K."/>
            <person name="Thang M."/>
            <person name="Chan C."/>
        </authorList>
    </citation>
    <scope>NUCLEOTIDE SEQUENCE [LARGE SCALE GENOMIC DNA]</scope>
</reference>
<feature type="region of interest" description="Disordered" evidence="1">
    <location>
        <begin position="47"/>
        <end position="149"/>
    </location>
</feature>
<accession>A0ABN9VKB6</accession>
<comment type="caution">
    <text evidence="2">The sequence shown here is derived from an EMBL/GenBank/DDBJ whole genome shotgun (WGS) entry which is preliminary data.</text>
</comment>
<feature type="compositionally biased region" description="Low complexity" evidence="1">
    <location>
        <begin position="117"/>
        <end position="126"/>
    </location>
</feature>
<name>A0ABN9VKB6_9DINO</name>
<feature type="compositionally biased region" description="Low complexity" evidence="1">
    <location>
        <begin position="137"/>
        <end position="149"/>
    </location>
</feature>
<proteinExistence type="predicted"/>
<evidence type="ECO:0000313" key="2">
    <source>
        <dbReference type="EMBL" id="CAK0873734.1"/>
    </source>
</evidence>
<sequence length="149" mass="15571">MFPRWEAQAPLLLEQGPGALLERTAVEYKYAILREDAAGGWDARWEDLGADEDGEELVLLPDPDLGEPGPGRAPDSHPPMAAAAPAGPATAGSPSLGTSWPSARSASARPGPPPRRAGPWAPTGARAWREAARRWAARAPGAPPARCAT</sequence>
<protein>
    <submittedName>
        <fullName evidence="2">Uncharacterized protein</fullName>
    </submittedName>
</protein>
<evidence type="ECO:0000256" key="1">
    <source>
        <dbReference type="SAM" id="MobiDB-lite"/>
    </source>
</evidence>
<keyword evidence="3" id="KW-1185">Reference proteome</keyword>
<dbReference type="EMBL" id="CAUYUJ010017314">
    <property type="protein sequence ID" value="CAK0873734.1"/>
    <property type="molecule type" value="Genomic_DNA"/>
</dbReference>
<dbReference type="Proteomes" id="UP001189429">
    <property type="component" value="Unassembled WGS sequence"/>
</dbReference>
<feature type="compositionally biased region" description="Low complexity" evidence="1">
    <location>
        <begin position="78"/>
        <end position="109"/>
    </location>
</feature>
<organism evidence="2 3">
    <name type="scientific">Prorocentrum cordatum</name>
    <dbReference type="NCBI Taxonomy" id="2364126"/>
    <lineage>
        <taxon>Eukaryota</taxon>
        <taxon>Sar</taxon>
        <taxon>Alveolata</taxon>
        <taxon>Dinophyceae</taxon>
        <taxon>Prorocentrales</taxon>
        <taxon>Prorocentraceae</taxon>
        <taxon>Prorocentrum</taxon>
    </lineage>
</organism>
<feature type="compositionally biased region" description="Low complexity" evidence="1">
    <location>
        <begin position="57"/>
        <end position="67"/>
    </location>
</feature>